<accession>A0ABR9BCR5</accession>
<feature type="chain" id="PRO_5045282612" description="Tetratricopeptide repeat protein" evidence="1">
    <location>
        <begin position="26"/>
        <end position="220"/>
    </location>
</feature>
<evidence type="ECO:0008006" key="4">
    <source>
        <dbReference type="Google" id="ProtNLM"/>
    </source>
</evidence>
<dbReference type="EMBL" id="JACYTO010000002">
    <property type="protein sequence ID" value="MBD8503300.1"/>
    <property type="molecule type" value="Genomic_DNA"/>
</dbReference>
<keyword evidence="3" id="KW-1185">Reference proteome</keyword>
<evidence type="ECO:0000313" key="2">
    <source>
        <dbReference type="EMBL" id="MBD8503300.1"/>
    </source>
</evidence>
<feature type="signal peptide" evidence="1">
    <location>
        <begin position="1"/>
        <end position="25"/>
    </location>
</feature>
<gene>
    <name evidence="2" type="ORF">IFO67_10445</name>
</gene>
<name>A0ABR9BCR5_9RHOO</name>
<dbReference type="RefSeq" id="WP_187718147.1">
    <property type="nucleotide sequence ID" value="NZ_JACTAH010000002.1"/>
</dbReference>
<dbReference type="InterPro" id="IPR011990">
    <property type="entry name" value="TPR-like_helical_dom_sf"/>
</dbReference>
<protein>
    <recommendedName>
        <fullName evidence="4">Tetratricopeptide repeat protein</fullName>
    </recommendedName>
</protein>
<dbReference type="SUPFAM" id="SSF48452">
    <property type="entry name" value="TPR-like"/>
    <property type="match status" value="1"/>
</dbReference>
<dbReference type="Gene3D" id="1.25.40.10">
    <property type="entry name" value="Tetratricopeptide repeat domain"/>
    <property type="match status" value="1"/>
</dbReference>
<dbReference type="Proteomes" id="UP000603602">
    <property type="component" value="Unassembled WGS sequence"/>
</dbReference>
<proteinExistence type="predicted"/>
<organism evidence="2 3">
    <name type="scientific">Thauera sedimentorum</name>
    <dbReference type="NCBI Taxonomy" id="2767595"/>
    <lineage>
        <taxon>Bacteria</taxon>
        <taxon>Pseudomonadati</taxon>
        <taxon>Pseudomonadota</taxon>
        <taxon>Betaproteobacteria</taxon>
        <taxon>Rhodocyclales</taxon>
        <taxon>Zoogloeaceae</taxon>
        <taxon>Thauera</taxon>
    </lineage>
</organism>
<evidence type="ECO:0000256" key="1">
    <source>
        <dbReference type="SAM" id="SignalP"/>
    </source>
</evidence>
<comment type="caution">
    <text evidence="2">The sequence shown here is derived from an EMBL/GenBank/DDBJ whole genome shotgun (WGS) entry which is preliminary data.</text>
</comment>
<sequence>MSRPSLIIRNLLAASALCFGLGAAAQSDTPDELIRPIQQRWAEIKYKQPEKQQADLYRTLAEQARHLSESHPNLAPALIWEGIVVSSEAGARGGFGALSLAKRARDLLEESLKLDEAALNGSAYTSLATLYAKVPRWPLGFGDKARAEELFRKSLALNPDGIDPNYFYGEYLVDEGRVAEGREHLRKALQAPPRPGREVADEGRREEIRALLARIDKEGS</sequence>
<evidence type="ECO:0000313" key="3">
    <source>
        <dbReference type="Proteomes" id="UP000603602"/>
    </source>
</evidence>
<reference evidence="3" key="1">
    <citation type="submission" date="2023-07" db="EMBL/GenBank/DDBJ databases">
        <title>Thauera sp. CAU 1555 isolated from sand of Yaerae Beach.</title>
        <authorList>
            <person name="Kim W."/>
        </authorList>
    </citation>
    <scope>NUCLEOTIDE SEQUENCE [LARGE SCALE GENOMIC DNA]</scope>
    <source>
        <strain evidence="3">CAU 1555</strain>
    </source>
</reference>
<keyword evidence="1" id="KW-0732">Signal</keyword>